<keyword evidence="1" id="KW-0749">Sporulation</keyword>
<dbReference type="EMBL" id="LSFY01000001">
    <property type="protein sequence ID" value="KXZ39557.1"/>
    <property type="molecule type" value="Genomic_DNA"/>
</dbReference>
<name>A0A150FPL4_CLOPD</name>
<reference evidence="5 7" key="2">
    <citation type="submission" date="2016-11" db="EMBL/GenBank/DDBJ databases">
        <authorList>
            <person name="Varghese N."/>
            <person name="Submissions S."/>
        </authorList>
    </citation>
    <scope>NUCLEOTIDE SEQUENCE [LARGE SCALE GENOMIC DNA]</scope>
    <source>
        <strain evidence="5 7">DSM 7308</strain>
    </source>
</reference>
<feature type="transmembrane region" description="Helical" evidence="3">
    <location>
        <begin position="6"/>
        <end position="24"/>
    </location>
</feature>
<organism evidence="4 6">
    <name type="scientific">Alkalithermobacter thermoalcaliphilus JW-YL-7 = DSM 7308</name>
    <dbReference type="NCBI Taxonomy" id="1121328"/>
    <lineage>
        <taxon>Bacteria</taxon>
        <taxon>Bacillati</taxon>
        <taxon>Bacillota</taxon>
        <taxon>Clostridia</taxon>
        <taxon>Peptostreptococcales</taxon>
        <taxon>Tepidibacteraceae</taxon>
        <taxon>Alkalithermobacter</taxon>
    </lineage>
</organism>
<keyword evidence="1" id="KW-0064">Aspartyl protease</keyword>
<dbReference type="GO" id="GO:0006508">
    <property type="term" value="P:proteolysis"/>
    <property type="evidence" value="ECO:0007669"/>
    <property type="project" value="UniProtKB-KW"/>
</dbReference>
<dbReference type="GO" id="GO:0004190">
    <property type="term" value="F:aspartic-type endopeptidase activity"/>
    <property type="evidence" value="ECO:0007669"/>
    <property type="project" value="UniProtKB-KW"/>
</dbReference>
<keyword evidence="1 3" id="KW-0472">Membrane</keyword>
<feature type="transmembrane region" description="Helical" evidence="3">
    <location>
        <begin position="114"/>
        <end position="133"/>
    </location>
</feature>
<comment type="similarity">
    <text evidence="1">Belongs to the peptidase U4 family.</text>
</comment>
<evidence type="ECO:0000256" key="1">
    <source>
        <dbReference type="PIRNR" id="PIRNR018571"/>
    </source>
</evidence>
<dbReference type="PATRIC" id="fig|1121328.3.peg.636"/>
<keyword evidence="3" id="KW-1133">Transmembrane helix</keyword>
<evidence type="ECO:0000313" key="5">
    <source>
        <dbReference type="EMBL" id="SHK98161.1"/>
    </source>
</evidence>
<evidence type="ECO:0000313" key="6">
    <source>
        <dbReference type="Proteomes" id="UP000092605"/>
    </source>
</evidence>
<dbReference type="EC" id="3.4.23.-" evidence="1"/>
<keyword evidence="7" id="KW-1185">Reference proteome</keyword>
<dbReference type="STRING" id="1121328.JWYL7_0632"/>
<dbReference type="Pfam" id="PF03419">
    <property type="entry name" value="Peptidase_U4"/>
    <property type="match status" value="1"/>
</dbReference>
<dbReference type="InterPro" id="IPR005081">
    <property type="entry name" value="SpoIIGA"/>
</dbReference>
<dbReference type="EMBL" id="FRBG01000008">
    <property type="protein sequence ID" value="SHK98161.1"/>
    <property type="molecule type" value="Genomic_DNA"/>
</dbReference>
<comment type="subcellular location">
    <subcellularLocation>
        <location evidence="1">Cell membrane</location>
    </subcellularLocation>
</comment>
<dbReference type="RefSeq" id="WP_066068955.1">
    <property type="nucleotide sequence ID" value="NZ_FRBG01000008.1"/>
</dbReference>
<keyword evidence="3" id="KW-0812">Transmembrane</keyword>
<dbReference type="OrthoDB" id="2690199at2"/>
<feature type="transmembrane region" description="Helical" evidence="3">
    <location>
        <begin position="57"/>
        <end position="76"/>
    </location>
</feature>
<evidence type="ECO:0000256" key="2">
    <source>
        <dbReference type="PIRSR" id="PIRSR018571-1"/>
    </source>
</evidence>
<gene>
    <name evidence="4" type="ORF">JWYL7_0632</name>
    <name evidence="5" type="ORF">SAMN05661008_01253</name>
</gene>
<dbReference type="Proteomes" id="UP000092605">
    <property type="component" value="Unassembled WGS sequence"/>
</dbReference>
<reference evidence="4 6" key="1">
    <citation type="submission" date="2016-02" db="EMBL/GenBank/DDBJ databases">
        <title>Draft genome sequence for Clostridium paradoxum JW-YL-7.</title>
        <authorList>
            <person name="Utturkar S.M."/>
            <person name="Lancaster A."/>
            <person name="Poole F.L."/>
            <person name="Adams M.W."/>
            <person name="Brown S.D."/>
        </authorList>
    </citation>
    <scope>NUCLEOTIDE SEQUENCE [LARGE SCALE GENOMIC DNA]</scope>
    <source>
        <strain evidence="4 6">JW-YL-7</strain>
    </source>
</reference>
<evidence type="ECO:0000256" key="3">
    <source>
        <dbReference type="SAM" id="Phobius"/>
    </source>
</evidence>
<protein>
    <recommendedName>
        <fullName evidence="1">Sporulation sigma-E factor-processing peptidase</fullName>
        <ecNumber evidence="1">3.4.23.-</ecNumber>
    </recommendedName>
    <alternativeName>
        <fullName evidence="1">Membrane-associated aspartic protease</fullName>
    </alternativeName>
    <alternativeName>
        <fullName evidence="1">Stage II sporulation protein GA</fullName>
    </alternativeName>
</protein>
<feature type="transmembrane region" description="Helical" evidence="3">
    <location>
        <begin position="88"/>
        <end position="108"/>
    </location>
</feature>
<feature type="active site" evidence="2">
    <location>
        <position position="166"/>
    </location>
</feature>
<dbReference type="PIRSF" id="PIRSF018571">
    <property type="entry name" value="SpoIIGA"/>
    <property type="match status" value="1"/>
</dbReference>
<comment type="caution">
    <text evidence="4">The sequence shown here is derived from an EMBL/GenBank/DDBJ whole genome shotgun (WGS) entry which is preliminary data.</text>
</comment>
<comment type="function">
    <text evidence="1">Probable aspartic protease that is responsible for the proteolytic cleavage of the RNA polymerase sigma E factor (SigE/spoIIGB) to yield the active peptide in the mother cell during sporulation. Responds to a signal from the forespore that is triggered by the extracellular signal protein SpoIIR.</text>
</comment>
<sequence>MIVYAEYYFLQNLLLDYIIIISVGKILNINMSKKRVYSASFIGALYSMAYFNQNLLFLYNIFFKIIFTLFIVYLSFSYTNLKTYIKSLATFYVVNIFVSGSMFFIIYFTGIGHMTTSLILIVGLASSKFIINYQKILKSIGIMRDTKQDIVIHIEDKSIKCSALLDTGNLLKDPLTNDPVIVVNVKALENILPEDLIYMDYSNMDYKKADHIANKLTLNMLKRFRLIPYKVVGSEKNLLIGFKADSLQINGNERSNIILGISNFNNTEYDAILNPNII</sequence>
<proteinExistence type="inferred from homology"/>
<evidence type="ECO:0000313" key="4">
    <source>
        <dbReference type="EMBL" id="KXZ39557.1"/>
    </source>
</evidence>
<keyword evidence="1" id="KW-1003">Cell membrane</keyword>
<keyword evidence="1" id="KW-0378">Hydrolase</keyword>
<dbReference type="Proteomes" id="UP000323392">
    <property type="component" value="Unassembled WGS sequence"/>
</dbReference>
<dbReference type="GO" id="GO:0030435">
    <property type="term" value="P:sporulation resulting in formation of a cellular spore"/>
    <property type="evidence" value="ECO:0007669"/>
    <property type="project" value="UniProtKB-KW"/>
</dbReference>
<dbReference type="GO" id="GO:0005886">
    <property type="term" value="C:plasma membrane"/>
    <property type="evidence" value="ECO:0007669"/>
    <property type="project" value="UniProtKB-SubCell"/>
</dbReference>
<keyword evidence="1" id="KW-0645">Protease</keyword>
<evidence type="ECO:0000313" key="7">
    <source>
        <dbReference type="Proteomes" id="UP000323392"/>
    </source>
</evidence>
<accession>A0A150FPL4</accession>
<dbReference type="AlphaFoldDB" id="A0A150FPL4"/>
<dbReference type="GO" id="GO:0030436">
    <property type="term" value="P:asexual sporulation"/>
    <property type="evidence" value="ECO:0007669"/>
    <property type="project" value="InterPro"/>
</dbReference>